<dbReference type="EMBL" id="ARZX01000007">
    <property type="protein sequence ID" value="EWH13928.1"/>
    <property type="molecule type" value="Genomic_DNA"/>
</dbReference>
<reference evidence="1 2" key="1">
    <citation type="journal article" date="2014" name="Genome Announc.">
        <title>Draft Genome Sequence of the Carrageenan-Degrading Bacterium Cellulophaga sp. Strain KL-A, Isolated from Decaying Marine Algae.</title>
        <authorList>
            <person name="Shan D."/>
            <person name="Ying J."/>
            <person name="Li X."/>
            <person name="Gao Z."/>
            <person name="Wei G."/>
            <person name="Shao Z."/>
        </authorList>
    </citation>
    <scope>NUCLEOTIDE SEQUENCE [LARGE SCALE GENOMIC DNA]</scope>
    <source>
        <strain evidence="1 2">KL-A</strain>
    </source>
</reference>
<evidence type="ECO:0000313" key="1">
    <source>
        <dbReference type="EMBL" id="EWH13928.1"/>
    </source>
</evidence>
<accession>A0ABN0RPY4</accession>
<evidence type="ECO:0000313" key="2">
    <source>
        <dbReference type="Proteomes" id="UP000019275"/>
    </source>
</evidence>
<organism evidence="1 2">
    <name type="scientific">Cellulophaga geojensis KL-A</name>
    <dbReference type="NCBI Taxonomy" id="1328323"/>
    <lineage>
        <taxon>Bacteria</taxon>
        <taxon>Pseudomonadati</taxon>
        <taxon>Bacteroidota</taxon>
        <taxon>Flavobacteriia</taxon>
        <taxon>Flavobacteriales</taxon>
        <taxon>Flavobacteriaceae</taxon>
        <taxon>Cellulophaga</taxon>
    </lineage>
</organism>
<dbReference type="Proteomes" id="UP000019275">
    <property type="component" value="Unassembled WGS sequence"/>
</dbReference>
<evidence type="ECO:0008006" key="3">
    <source>
        <dbReference type="Google" id="ProtNLM"/>
    </source>
</evidence>
<feature type="non-terminal residue" evidence="1">
    <location>
        <position position="1"/>
    </location>
</feature>
<name>A0ABN0RPY4_9FLAO</name>
<sequence length="277" mass="32831">RPNPLGIANVCAKPKNINFNTVTSVIPTVVRHLKQTMNIELYPEFDKVFTDKILEGIFYPLCSLTLKEYPNKVFHFISSNGMWMDENHKTESNSSDYTLFEFQENKYKFNGDIRLYKGYEQAKNILDKLQKDFDKNGRVYLDTKTQTDDYIRNQKQNFNIESNDDFDIDYYLQTFYEFSINKLNFKLNKRFGEFRHIIDGWGKSDKSSIIYEIKNDNSTGFTDIEVNKEYIFPKTIEIEEYAKIGFIIGYEFFTDGNDTYLAFDEDKERVICINHYS</sequence>
<gene>
    <name evidence="1" type="ORF">KLA_07747</name>
</gene>
<keyword evidence="2" id="KW-1185">Reference proteome</keyword>
<protein>
    <recommendedName>
        <fullName evidence="3">YubB ferredoxin-like domain-containing protein</fullName>
    </recommendedName>
</protein>
<proteinExistence type="predicted"/>
<dbReference type="RefSeq" id="WP_235183524.1">
    <property type="nucleotide sequence ID" value="NZ_ARZX01000007.1"/>
</dbReference>
<comment type="caution">
    <text evidence="1">The sequence shown here is derived from an EMBL/GenBank/DDBJ whole genome shotgun (WGS) entry which is preliminary data.</text>
</comment>